<dbReference type="Proteomes" id="UP000604046">
    <property type="component" value="Unassembled WGS sequence"/>
</dbReference>
<sequence>MCTSGSDGLELEFCASATSARHSKIDQLRKQLFTEKAEEAATAISDGDLAQIKAAVIKAKTVPDLKSHAELCQEFTHALEILKEKAHMPPGWNLEDLLGTEKLFRKAPVTNGSALALFQSLMTSTHQYRAESDKAVGIGTLVLPARTHCIRSETNSGCVYVCPDGYHLNLRFVSPYPHRTDQCSSLVGPTWALNSNHPSLRQYDCATCQQSFDTLPTIVSPTSCSGNECATPLECPAGFVLSEPREDQNPTEGIGQNNDETLYSELHNFHNFDDFDNFDKSTTDNFHNFDNFHKPTADNFHDFHKSATDNFHNFDNFHKPTADNFHDFHKSATDNFHNFDNFHKPTSDNFHNFHKPAADNFHNFDNFHKPTSDNFHNFHKPAADNFHNFDNFHKPTSDNFHNFLWLRLARAGVGVVCGPLQPLCVQGKGLTGCKGVEFNVNSGRCEVWTRPEGIWAFSEPPWPGFTCLRFGWPGRYLQPMNGGVDQACRAAGGKNSDSYYVVQQAQNMEDCRARCVASSVCRGVEYSRGRCEIWHTEVATSVPLTGFTCLYYLPPP</sequence>
<dbReference type="SMART" id="SM00473">
    <property type="entry name" value="PAN_AP"/>
    <property type="match status" value="1"/>
</dbReference>
<feature type="domain" description="Apple" evidence="1">
    <location>
        <begin position="488"/>
        <end position="549"/>
    </location>
</feature>
<name>A0A812LZ30_9DINO</name>
<dbReference type="PROSITE" id="PS50948">
    <property type="entry name" value="PAN"/>
    <property type="match status" value="1"/>
</dbReference>
<evidence type="ECO:0000259" key="1">
    <source>
        <dbReference type="PROSITE" id="PS50948"/>
    </source>
</evidence>
<organism evidence="2 3">
    <name type="scientific">Symbiodinium natans</name>
    <dbReference type="NCBI Taxonomy" id="878477"/>
    <lineage>
        <taxon>Eukaryota</taxon>
        <taxon>Sar</taxon>
        <taxon>Alveolata</taxon>
        <taxon>Dinophyceae</taxon>
        <taxon>Suessiales</taxon>
        <taxon>Symbiodiniaceae</taxon>
        <taxon>Symbiodinium</taxon>
    </lineage>
</organism>
<protein>
    <recommendedName>
        <fullName evidence="1">Apple domain-containing protein</fullName>
    </recommendedName>
</protein>
<evidence type="ECO:0000313" key="2">
    <source>
        <dbReference type="EMBL" id="CAE7255024.1"/>
    </source>
</evidence>
<dbReference type="OrthoDB" id="405917at2759"/>
<proteinExistence type="predicted"/>
<comment type="caution">
    <text evidence="2">The sequence shown here is derived from an EMBL/GenBank/DDBJ whole genome shotgun (WGS) entry which is preliminary data.</text>
</comment>
<dbReference type="EMBL" id="CAJNDS010001313">
    <property type="protein sequence ID" value="CAE7255024.1"/>
    <property type="molecule type" value="Genomic_DNA"/>
</dbReference>
<reference evidence="2" key="1">
    <citation type="submission" date="2021-02" db="EMBL/GenBank/DDBJ databases">
        <authorList>
            <person name="Dougan E. K."/>
            <person name="Rhodes N."/>
            <person name="Thang M."/>
            <person name="Chan C."/>
        </authorList>
    </citation>
    <scope>NUCLEOTIDE SEQUENCE</scope>
</reference>
<gene>
    <name evidence="2" type="ORF">SNAT2548_LOCUS12952</name>
</gene>
<dbReference type="AlphaFoldDB" id="A0A812LZ30"/>
<dbReference type="InterPro" id="IPR003609">
    <property type="entry name" value="Pan_app"/>
</dbReference>
<accession>A0A812LZ30</accession>
<evidence type="ECO:0000313" key="3">
    <source>
        <dbReference type="Proteomes" id="UP000604046"/>
    </source>
</evidence>
<keyword evidence="3" id="KW-1185">Reference proteome</keyword>